<feature type="domain" description="ABC transporter" evidence="5">
    <location>
        <begin position="6"/>
        <end position="243"/>
    </location>
</feature>
<dbReference type="GO" id="GO:0005524">
    <property type="term" value="F:ATP binding"/>
    <property type="evidence" value="ECO:0007669"/>
    <property type="project" value="UniProtKB-KW"/>
</dbReference>
<gene>
    <name evidence="6" type="ORF">SAMN04488127_2437</name>
</gene>
<dbReference type="PROSITE" id="PS50893">
    <property type="entry name" value="ABC_TRANSPORTER_2"/>
    <property type="match status" value="1"/>
</dbReference>
<accession>A0A1H7AU25</accession>
<name>A0A1H7AU25_9BACL</name>
<dbReference type="InterPro" id="IPR017871">
    <property type="entry name" value="ABC_transporter-like_CS"/>
</dbReference>
<keyword evidence="4" id="KW-1278">Translocase</keyword>
<keyword evidence="7" id="KW-1185">Reference proteome</keyword>
<dbReference type="PROSITE" id="PS00211">
    <property type="entry name" value="ABC_TRANSPORTER_1"/>
    <property type="match status" value="1"/>
</dbReference>
<sequence length="496" mass="54010">MQFGMLRVKELTGGYGAAPVVRSVSFEVEAGTMLGILGPNGSGKSTLLKMMSGLLQADSGTVEIGGRSIAEYSRKAFARQVAVLPQLQADTFSQTAYQTVTLGRYPHQTGLFAGWSDADERAVQKAMDRMGVTEYRDTEIEFMSGGERQRVFVAQALAQEAPVLLLDEPTNHLDIAHQQQLLDTVRRQATENGLTVVSVFHDVNLASLYCDRLLLMDRGEVAAIGTPDEVVDERKMERVYAARVRAGMHPEVPKPQITLLPAKEPEDRQEVIRKADFSVSREYVHLNSRIPMMAVSSAVFGAGAGWYRHFVNRNVGADYSTDDAGTEMRDWLYETGFPLTQTVAMMTAAMTEDAVIGEYGPPDAPIVVCVTAGVGNAVDASLGTDRDAYAGTINTWVIVNGHLPEEALIQGMITATEAKAKAMQTEHVLDPLTGTVATGTSTDSLLIAATQRGNRYPYAGTATELGKAIGRGVFECTAEAIRRYRNRKADFERESR</sequence>
<dbReference type="CDD" id="cd03214">
    <property type="entry name" value="ABC_Iron-Siderophores_B12_Hemin"/>
    <property type="match status" value="1"/>
</dbReference>
<evidence type="ECO:0000259" key="5">
    <source>
        <dbReference type="PROSITE" id="PS50893"/>
    </source>
</evidence>
<proteinExistence type="predicted"/>
<dbReference type="GO" id="GO:0016887">
    <property type="term" value="F:ATP hydrolysis activity"/>
    <property type="evidence" value="ECO:0007669"/>
    <property type="project" value="InterPro"/>
</dbReference>
<dbReference type="Pfam" id="PF00005">
    <property type="entry name" value="ABC_tran"/>
    <property type="match status" value="1"/>
</dbReference>
<dbReference type="InterPro" id="IPR003439">
    <property type="entry name" value="ABC_transporter-like_ATP-bd"/>
</dbReference>
<evidence type="ECO:0000313" key="6">
    <source>
        <dbReference type="EMBL" id="SEJ65360.1"/>
    </source>
</evidence>
<dbReference type="Gene3D" id="3.40.50.300">
    <property type="entry name" value="P-loop containing nucleotide triphosphate hydrolases"/>
    <property type="match status" value="1"/>
</dbReference>
<dbReference type="SMART" id="SM00382">
    <property type="entry name" value="AAA"/>
    <property type="match status" value="1"/>
</dbReference>
<dbReference type="AlphaFoldDB" id="A0A1H7AU25"/>
<dbReference type="PANTHER" id="PTHR42794">
    <property type="entry name" value="HEMIN IMPORT ATP-BINDING PROTEIN HMUV"/>
    <property type="match status" value="1"/>
</dbReference>
<dbReference type="InterPro" id="IPR027417">
    <property type="entry name" value="P-loop_NTPase"/>
</dbReference>
<dbReference type="STRING" id="426757.SAMN04488127_2437"/>
<dbReference type="EMBL" id="FNZF01000004">
    <property type="protein sequence ID" value="SEJ65360.1"/>
    <property type="molecule type" value="Genomic_DNA"/>
</dbReference>
<dbReference type="PANTHER" id="PTHR42794:SF1">
    <property type="entry name" value="HEMIN IMPORT ATP-BINDING PROTEIN HMUV"/>
    <property type="match status" value="1"/>
</dbReference>
<dbReference type="InterPro" id="IPR003593">
    <property type="entry name" value="AAA+_ATPase"/>
</dbReference>
<dbReference type="Proteomes" id="UP000199200">
    <property type="component" value="Unassembled WGS sequence"/>
</dbReference>
<dbReference type="InterPro" id="IPR002808">
    <property type="entry name" value="AdoCbi_amidolase"/>
</dbReference>
<evidence type="ECO:0000256" key="3">
    <source>
        <dbReference type="ARBA" id="ARBA00022840"/>
    </source>
</evidence>
<organism evidence="6 7">
    <name type="scientific">Bhargavaea ginsengi</name>
    <dbReference type="NCBI Taxonomy" id="426757"/>
    <lineage>
        <taxon>Bacteria</taxon>
        <taxon>Bacillati</taxon>
        <taxon>Bacillota</taxon>
        <taxon>Bacilli</taxon>
        <taxon>Bacillales</taxon>
        <taxon>Caryophanaceae</taxon>
        <taxon>Bhargavaea</taxon>
    </lineage>
</organism>
<evidence type="ECO:0000313" key="7">
    <source>
        <dbReference type="Proteomes" id="UP000199200"/>
    </source>
</evidence>
<keyword evidence="1" id="KW-0813">Transport</keyword>
<reference evidence="7" key="1">
    <citation type="submission" date="2016-10" db="EMBL/GenBank/DDBJ databases">
        <authorList>
            <person name="Varghese N."/>
            <person name="Submissions S."/>
        </authorList>
    </citation>
    <scope>NUCLEOTIDE SEQUENCE [LARGE SCALE GENOMIC DNA]</scope>
    <source>
        <strain evidence="7">CGMCC 1.6763</strain>
    </source>
</reference>
<protein>
    <submittedName>
        <fullName evidence="6">Iron complex transport system ATP-binding protein</fullName>
    </submittedName>
</protein>
<evidence type="ECO:0000256" key="2">
    <source>
        <dbReference type="ARBA" id="ARBA00022741"/>
    </source>
</evidence>
<keyword evidence="2" id="KW-0547">Nucleotide-binding</keyword>
<keyword evidence="3 6" id="KW-0067">ATP-binding</keyword>
<dbReference type="Pfam" id="PF01955">
    <property type="entry name" value="CbiZ"/>
    <property type="match status" value="1"/>
</dbReference>
<evidence type="ECO:0000256" key="4">
    <source>
        <dbReference type="ARBA" id="ARBA00022967"/>
    </source>
</evidence>
<dbReference type="SUPFAM" id="SSF52540">
    <property type="entry name" value="P-loop containing nucleoside triphosphate hydrolases"/>
    <property type="match status" value="1"/>
</dbReference>
<dbReference type="FunFam" id="3.40.50.300:FF:000134">
    <property type="entry name" value="Iron-enterobactin ABC transporter ATP-binding protein"/>
    <property type="match status" value="1"/>
</dbReference>
<evidence type="ECO:0000256" key="1">
    <source>
        <dbReference type="ARBA" id="ARBA00022448"/>
    </source>
</evidence>